<protein>
    <submittedName>
        <fullName evidence="1">Uncharacterized protein</fullName>
    </submittedName>
</protein>
<reference evidence="1 2" key="1">
    <citation type="submission" date="2009-06" db="EMBL/GenBank/DDBJ databases">
        <title>The draft genome of Clostridium carboxidivorans P7.</title>
        <authorList>
            <consortium name="US DOE Joint Genome Institute (JGI-PGF)"/>
            <person name="Lucas S."/>
            <person name="Copeland A."/>
            <person name="Lapidus A."/>
            <person name="Glavina del Rio T."/>
            <person name="Tice H."/>
            <person name="Bruce D."/>
            <person name="Goodwin L."/>
            <person name="Pitluck S."/>
            <person name="Larimer F."/>
            <person name="Land M.L."/>
            <person name="Hauser L."/>
            <person name="Hemme C.L."/>
        </authorList>
    </citation>
    <scope>NUCLEOTIDE SEQUENCE [LARGE SCALE GENOMIC DNA]</scope>
    <source>
        <strain evidence="1 2">P7</strain>
    </source>
</reference>
<evidence type="ECO:0000313" key="2">
    <source>
        <dbReference type="Proteomes" id="UP000004198"/>
    </source>
</evidence>
<name>C6PVF2_9CLOT</name>
<proteinExistence type="predicted"/>
<organism evidence="1 2">
    <name type="scientific">Clostridium carboxidivorans P7</name>
    <dbReference type="NCBI Taxonomy" id="536227"/>
    <lineage>
        <taxon>Bacteria</taxon>
        <taxon>Bacillati</taxon>
        <taxon>Bacillota</taxon>
        <taxon>Clostridia</taxon>
        <taxon>Eubacteriales</taxon>
        <taxon>Clostridiaceae</taxon>
        <taxon>Clostridium</taxon>
    </lineage>
</organism>
<dbReference type="AlphaFoldDB" id="C6PVF2"/>
<sequence length="33" mass="4072">MICIEIIYIKLCEKGRGDFYVIRYGYKYCIEKF</sequence>
<keyword evidence="2" id="KW-1185">Reference proteome</keyword>
<gene>
    <name evidence="1" type="ORF">CcarbDRAFT_2769</name>
</gene>
<dbReference type="EMBL" id="ACVI01000044">
    <property type="protein sequence ID" value="EET86794.1"/>
    <property type="molecule type" value="Genomic_DNA"/>
</dbReference>
<comment type="caution">
    <text evidence="1">The sequence shown here is derived from an EMBL/GenBank/DDBJ whole genome shotgun (WGS) entry which is preliminary data.</text>
</comment>
<accession>C6PVF2</accession>
<dbReference type="Proteomes" id="UP000004198">
    <property type="component" value="Unassembled WGS sequence"/>
</dbReference>
<evidence type="ECO:0000313" key="1">
    <source>
        <dbReference type="EMBL" id="EET86794.1"/>
    </source>
</evidence>